<name>A0ABR4PBP7_9HELO</name>
<dbReference type="InterPro" id="IPR036188">
    <property type="entry name" value="FAD/NAD-bd_sf"/>
</dbReference>
<evidence type="ECO:0000256" key="2">
    <source>
        <dbReference type="RuleBase" id="RU003968"/>
    </source>
</evidence>
<keyword evidence="6" id="KW-1185">Reference proteome</keyword>
<dbReference type="Pfam" id="PF05199">
    <property type="entry name" value="GMC_oxred_C"/>
    <property type="match status" value="1"/>
</dbReference>
<comment type="similarity">
    <text evidence="1 2">Belongs to the GMC oxidoreductase family.</text>
</comment>
<dbReference type="SUPFAM" id="SSF51905">
    <property type="entry name" value="FAD/NAD(P)-binding domain"/>
    <property type="match status" value="1"/>
</dbReference>
<dbReference type="PANTHER" id="PTHR11552:SF134">
    <property type="entry name" value="GLUCOSE-METHANOL-CHOLINE OXIDOREDUCTASE N-TERMINAL DOMAIN-CONTAINING PROTEIN"/>
    <property type="match status" value="1"/>
</dbReference>
<evidence type="ECO:0000259" key="4">
    <source>
        <dbReference type="PROSITE" id="PS00624"/>
    </source>
</evidence>
<gene>
    <name evidence="5" type="ORF">PVAG01_07149</name>
</gene>
<dbReference type="SUPFAM" id="SSF54373">
    <property type="entry name" value="FAD-linked reductases, C-terminal domain"/>
    <property type="match status" value="1"/>
</dbReference>
<dbReference type="InterPro" id="IPR007867">
    <property type="entry name" value="GMC_OxRtase_C"/>
</dbReference>
<sequence length="573" mass="62849">MSEYDFIVVGAGPSGCVVASRLARSAKRPSVLLLEAGGDNSNPELFVPSERFTLAFSQPDLNWGYKTTPQKFCKDREIDYSRGKGLGGSTAVNFQCWNVGDGETYDLFADLVGDDVWKWRNVKETFKKITTYHTEIPQEVQEYLHPKASDHGTDGPLHISQSSVWEKGISDIYKAANQIKLGTNPDINSGNPIGMGIGGFTLHEGRRTTARSYLDNAPENLTILPKSAVAKTLISGRKVVGVVTSDGRRFSAKHEVILSGGALNTPQLLMLSGIGPAEELKQHGIPLVHDLPAVGRNLQDHCFSGASILLKPGTHGQNHRMAFETNTDAMAAARLKYFESRTGPLTEFYSATPMGFFKNENVLNSAEFKALDQATQEHLKKPTVPIYEIASHVPPLYIGEHQLTAEDNYLCALGFPMNPQSEGYVRLASADPKDPPLVDPQLLSHPFDRRVAIEALRSVMDLLEAPVFQKETVKMIGGPKSRSDADILDYIQGGLASSWHMCRTVKMGKRDDAQAGVDTDFRVLGVENLRVVDMSVVPILPNCHAMSVAFLVGEVAADKLTKEYALNQEKQRL</sequence>
<feature type="domain" description="Glucose-methanol-choline oxidoreductase N-terminal" evidence="3">
    <location>
        <begin position="83"/>
        <end position="106"/>
    </location>
</feature>
<evidence type="ECO:0000313" key="5">
    <source>
        <dbReference type="EMBL" id="KAL3420704.1"/>
    </source>
</evidence>
<protein>
    <submittedName>
        <fullName evidence="5">Glucose-methanol-choline oxidoreductase</fullName>
    </submittedName>
</protein>
<dbReference type="InterPro" id="IPR012132">
    <property type="entry name" value="GMC_OxRdtase"/>
</dbReference>
<evidence type="ECO:0000313" key="6">
    <source>
        <dbReference type="Proteomes" id="UP001629113"/>
    </source>
</evidence>
<proteinExistence type="inferred from homology"/>
<dbReference type="Gene3D" id="3.30.560.10">
    <property type="entry name" value="Glucose Oxidase, domain 3"/>
    <property type="match status" value="1"/>
</dbReference>
<accession>A0ABR4PBP7</accession>
<dbReference type="EMBL" id="JBFCZG010000006">
    <property type="protein sequence ID" value="KAL3420704.1"/>
    <property type="molecule type" value="Genomic_DNA"/>
</dbReference>
<dbReference type="PANTHER" id="PTHR11552">
    <property type="entry name" value="GLUCOSE-METHANOL-CHOLINE GMC OXIDOREDUCTASE"/>
    <property type="match status" value="1"/>
</dbReference>
<evidence type="ECO:0000259" key="3">
    <source>
        <dbReference type="PROSITE" id="PS00623"/>
    </source>
</evidence>
<dbReference type="Pfam" id="PF00732">
    <property type="entry name" value="GMC_oxred_N"/>
    <property type="match status" value="1"/>
</dbReference>
<keyword evidence="2" id="KW-0274">FAD</keyword>
<dbReference type="PIRSF" id="PIRSF000137">
    <property type="entry name" value="Alcohol_oxidase"/>
    <property type="match status" value="1"/>
</dbReference>
<comment type="caution">
    <text evidence="5">The sequence shown here is derived from an EMBL/GenBank/DDBJ whole genome shotgun (WGS) entry which is preliminary data.</text>
</comment>
<dbReference type="PROSITE" id="PS00624">
    <property type="entry name" value="GMC_OXRED_2"/>
    <property type="match status" value="1"/>
</dbReference>
<feature type="domain" description="Glucose-methanol-choline oxidoreductase N-terminal" evidence="4">
    <location>
        <begin position="261"/>
        <end position="275"/>
    </location>
</feature>
<evidence type="ECO:0000256" key="1">
    <source>
        <dbReference type="ARBA" id="ARBA00010790"/>
    </source>
</evidence>
<dbReference type="InterPro" id="IPR000172">
    <property type="entry name" value="GMC_OxRdtase_N"/>
</dbReference>
<reference evidence="5 6" key="1">
    <citation type="submission" date="2024-06" db="EMBL/GenBank/DDBJ databases">
        <title>Complete genome of Phlyctema vagabunda strain 19-DSS-EL-015.</title>
        <authorList>
            <person name="Fiorenzani C."/>
        </authorList>
    </citation>
    <scope>NUCLEOTIDE SEQUENCE [LARGE SCALE GENOMIC DNA]</scope>
    <source>
        <strain evidence="5 6">19-DSS-EL-015</strain>
    </source>
</reference>
<dbReference type="PROSITE" id="PS00623">
    <property type="entry name" value="GMC_OXRED_1"/>
    <property type="match status" value="1"/>
</dbReference>
<organism evidence="5 6">
    <name type="scientific">Phlyctema vagabunda</name>
    <dbReference type="NCBI Taxonomy" id="108571"/>
    <lineage>
        <taxon>Eukaryota</taxon>
        <taxon>Fungi</taxon>
        <taxon>Dikarya</taxon>
        <taxon>Ascomycota</taxon>
        <taxon>Pezizomycotina</taxon>
        <taxon>Leotiomycetes</taxon>
        <taxon>Helotiales</taxon>
        <taxon>Dermateaceae</taxon>
        <taxon>Phlyctema</taxon>
    </lineage>
</organism>
<keyword evidence="2" id="KW-0285">Flavoprotein</keyword>
<dbReference type="Proteomes" id="UP001629113">
    <property type="component" value="Unassembled WGS sequence"/>
</dbReference>
<dbReference type="Gene3D" id="3.50.50.60">
    <property type="entry name" value="FAD/NAD(P)-binding domain"/>
    <property type="match status" value="1"/>
</dbReference>